<dbReference type="Gene3D" id="1.20.1250.20">
    <property type="entry name" value="MFS general substrate transporter like domains"/>
    <property type="match status" value="2"/>
</dbReference>
<feature type="transmembrane region" description="Helical" evidence="5">
    <location>
        <begin position="178"/>
        <end position="196"/>
    </location>
</feature>
<name>A0A4Q2U7C5_9HYPH</name>
<feature type="domain" description="Major facilitator superfamily (MFS) profile" evidence="6">
    <location>
        <begin position="46"/>
        <end position="433"/>
    </location>
</feature>
<protein>
    <submittedName>
        <fullName evidence="7">MFS transporter</fullName>
    </submittedName>
</protein>
<dbReference type="GO" id="GO:0046943">
    <property type="term" value="F:carboxylic acid transmembrane transporter activity"/>
    <property type="evidence" value="ECO:0007669"/>
    <property type="project" value="TreeGrafter"/>
</dbReference>
<dbReference type="PROSITE" id="PS00217">
    <property type="entry name" value="SUGAR_TRANSPORT_2"/>
    <property type="match status" value="1"/>
</dbReference>
<feature type="transmembrane region" description="Helical" evidence="5">
    <location>
        <begin position="202"/>
        <end position="223"/>
    </location>
</feature>
<feature type="transmembrane region" description="Helical" evidence="5">
    <location>
        <begin position="84"/>
        <end position="103"/>
    </location>
</feature>
<dbReference type="Pfam" id="PF07690">
    <property type="entry name" value="MFS_1"/>
    <property type="match status" value="1"/>
</dbReference>
<reference evidence="7 8" key="2">
    <citation type="submission" date="2019-02" db="EMBL/GenBank/DDBJ databases">
        <title>'Lichenibacterium ramalinii' gen. nov. sp. nov., 'Lichenibacterium minor' gen. nov. sp. nov.</title>
        <authorList>
            <person name="Pankratov T."/>
        </authorList>
    </citation>
    <scope>NUCLEOTIDE SEQUENCE [LARGE SCALE GENOMIC DNA]</scope>
    <source>
        <strain evidence="7 8">RmlP026</strain>
    </source>
</reference>
<feature type="transmembrane region" description="Helical" evidence="5">
    <location>
        <begin position="323"/>
        <end position="355"/>
    </location>
</feature>
<dbReference type="RefSeq" id="WP_129228152.1">
    <property type="nucleotide sequence ID" value="NZ_QYBB01000021.1"/>
</dbReference>
<feature type="transmembrane region" description="Helical" evidence="5">
    <location>
        <begin position="47"/>
        <end position="72"/>
    </location>
</feature>
<comment type="caution">
    <text evidence="7">The sequence shown here is derived from an EMBL/GenBank/DDBJ whole genome shotgun (WGS) entry which is preliminary data.</text>
</comment>
<evidence type="ECO:0000313" key="8">
    <source>
        <dbReference type="Proteomes" id="UP000290759"/>
    </source>
</evidence>
<organism evidence="7 8">
    <name type="scientific">Lichenibacterium minor</name>
    <dbReference type="NCBI Taxonomy" id="2316528"/>
    <lineage>
        <taxon>Bacteria</taxon>
        <taxon>Pseudomonadati</taxon>
        <taxon>Pseudomonadota</taxon>
        <taxon>Alphaproteobacteria</taxon>
        <taxon>Hyphomicrobiales</taxon>
        <taxon>Lichenihabitantaceae</taxon>
        <taxon>Lichenibacterium</taxon>
    </lineage>
</organism>
<feature type="transmembrane region" description="Helical" evidence="5">
    <location>
        <begin position="407"/>
        <end position="429"/>
    </location>
</feature>
<dbReference type="OrthoDB" id="9784658at2"/>
<dbReference type="InterPro" id="IPR036259">
    <property type="entry name" value="MFS_trans_sf"/>
</dbReference>
<comment type="subcellular location">
    <subcellularLocation>
        <location evidence="1">Membrane</location>
        <topology evidence="1">Multi-pass membrane protein</topology>
    </subcellularLocation>
</comment>
<feature type="transmembrane region" description="Helical" evidence="5">
    <location>
        <begin position="255"/>
        <end position="279"/>
    </location>
</feature>
<evidence type="ECO:0000256" key="5">
    <source>
        <dbReference type="SAM" id="Phobius"/>
    </source>
</evidence>
<keyword evidence="8" id="KW-1185">Reference proteome</keyword>
<evidence type="ECO:0000256" key="4">
    <source>
        <dbReference type="ARBA" id="ARBA00023136"/>
    </source>
</evidence>
<feature type="transmembrane region" description="Helical" evidence="5">
    <location>
        <begin position="115"/>
        <end position="139"/>
    </location>
</feature>
<dbReference type="InterPro" id="IPR011701">
    <property type="entry name" value="MFS"/>
</dbReference>
<dbReference type="SUPFAM" id="SSF103473">
    <property type="entry name" value="MFS general substrate transporter"/>
    <property type="match status" value="1"/>
</dbReference>
<feature type="transmembrane region" description="Helical" evidence="5">
    <location>
        <begin position="291"/>
        <end position="311"/>
    </location>
</feature>
<evidence type="ECO:0000256" key="3">
    <source>
        <dbReference type="ARBA" id="ARBA00022989"/>
    </source>
</evidence>
<keyword evidence="2 5" id="KW-0812">Transmembrane</keyword>
<dbReference type="PROSITE" id="PS50850">
    <property type="entry name" value="MFS"/>
    <property type="match status" value="1"/>
</dbReference>
<dbReference type="AlphaFoldDB" id="A0A4Q2U7C5"/>
<sequence>MPLRSDPPLSTPPVPVEAEALRATDGRDRRGALGWYSELDRVERRTYWACFAGFGLDAMDSTIYALVIPALIATIGLTKPQAGALATASLAGAAVGGWGAGLLADRIGRVRVLQLTILVVAAFTLAAAFAGGFDTLLVIRFLQGLGYGGEAAVGGVLISEVVRPALRGRVAASVQSSYAVGYAVSVGLLPVISSLFPEAVGWRVFFGIGIVPAVLVLFIRRLVPESGLYQDARRAGAVPPPFWAIFAPAHLRRTLAATVMSTGIFGGAYVMITWLPTYLRTALGLSVGTSAGYLAMNILGSLVGPLGFGWLSDRLGRRPAFMIFLVLQAANVAVLLLAPIGLGATVALSFFLGAFQGALASGMLPTFSELFPTEVRASGQGFCLGGGRGFGSVVPATVGVLAAAGPLGAAMGGCALVSYAVAFAAALLLPETGGADLHDGSKA</sequence>
<evidence type="ECO:0000259" key="6">
    <source>
        <dbReference type="PROSITE" id="PS50850"/>
    </source>
</evidence>
<dbReference type="PANTHER" id="PTHR23508">
    <property type="entry name" value="CARBOXYLIC ACID TRANSPORTER PROTEIN HOMOLOG"/>
    <property type="match status" value="1"/>
</dbReference>
<evidence type="ECO:0000256" key="2">
    <source>
        <dbReference type="ARBA" id="ARBA00022692"/>
    </source>
</evidence>
<keyword evidence="3 5" id="KW-1133">Transmembrane helix</keyword>
<evidence type="ECO:0000256" key="1">
    <source>
        <dbReference type="ARBA" id="ARBA00004141"/>
    </source>
</evidence>
<feature type="transmembrane region" description="Helical" evidence="5">
    <location>
        <begin position="145"/>
        <end position="166"/>
    </location>
</feature>
<dbReference type="InterPro" id="IPR020846">
    <property type="entry name" value="MFS_dom"/>
</dbReference>
<keyword evidence="4 5" id="KW-0472">Membrane</keyword>
<accession>A0A4Q2U7C5</accession>
<dbReference type="GO" id="GO:0005886">
    <property type="term" value="C:plasma membrane"/>
    <property type="evidence" value="ECO:0007669"/>
    <property type="project" value="TreeGrafter"/>
</dbReference>
<gene>
    <name evidence="7" type="ORF">D3273_17355</name>
</gene>
<dbReference type="EMBL" id="QYBB01000021">
    <property type="protein sequence ID" value="RYC30775.1"/>
    <property type="molecule type" value="Genomic_DNA"/>
</dbReference>
<evidence type="ECO:0000313" key="7">
    <source>
        <dbReference type="EMBL" id="RYC30775.1"/>
    </source>
</evidence>
<dbReference type="Proteomes" id="UP000290759">
    <property type="component" value="Unassembled WGS sequence"/>
</dbReference>
<proteinExistence type="predicted"/>
<dbReference type="PANTHER" id="PTHR23508:SF10">
    <property type="entry name" value="CARBOXYLIC ACID TRANSPORTER PROTEIN HOMOLOG"/>
    <property type="match status" value="1"/>
</dbReference>
<reference evidence="7 8" key="1">
    <citation type="submission" date="2018-12" db="EMBL/GenBank/DDBJ databases">
        <authorList>
            <person name="Grouzdev D.S."/>
            <person name="Krutkina M.S."/>
        </authorList>
    </citation>
    <scope>NUCLEOTIDE SEQUENCE [LARGE SCALE GENOMIC DNA]</scope>
    <source>
        <strain evidence="7 8">RmlP026</strain>
    </source>
</reference>
<dbReference type="InterPro" id="IPR005829">
    <property type="entry name" value="Sugar_transporter_CS"/>
</dbReference>